<dbReference type="EMBL" id="CP018095">
    <property type="protein sequence ID" value="APF38044.1"/>
    <property type="molecule type" value="Genomic_DNA"/>
</dbReference>
<evidence type="ECO:0008006" key="4">
    <source>
        <dbReference type="Google" id="ProtNLM"/>
    </source>
</evidence>
<dbReference type="PANTHER" id="PTHR38602:SF1">
    <property type="entry name" value="INNER MEMBRANE PROTEIN"/>
    <property type="match status" value="1"/>
</dbReference>
<dbReference type="Pfam" id="PF09838">
    <property type="entry name" value="DUF2065"/>
    <property type="match status" value="1"/>
</dbReference>
<evidence type="ECO:0000313" key="2">
    <source>
        <dbReference type="EMBL" id="APF38044.1"/>
    </source>
</evidence>
<accession>A0AAC9NYZ6</accession>
<name>A0AAC9NYZ6_9HYPH</name>
<proteinExistence type="predicted"/>
<reference evidence="2 3" key="1">
    <citation type="submission" date="2016-11" db="EMBL/GenBank/DDBJ databases">
        <title>Complete genome sequence of the aerobically denitrifying bacterium Chelatococcus daeguensis TAD1.</title>
        <authorList>
            <person name="Yang Y."/>
            <person name="Huang S."/>
            <person name="Lin E."/>
        </authorList>
    </citation>
    <scope>NUCLEOTIDE SEQUENCE [LARGE SCALE GENOMIC DNA]</scope>
    <source>
        <strain evidence="2 3">TAD1</strain>
    </source>
</reference>
<dbReference type="AlphaFoldDB" id="A0AAC9NYZ6"/>
<evidence type="ECO:0000313" key="3">
    <source>
        <dbReference type="Proteomes" id="UP000182703"/>
    </source>
</evidence>
<organism evidence="2 3">
    <name type="scientific">Chelatococcus daeguensis</name>
    <dbReference type="NCBI Taxonomy" id="444444"/>
    <lineage>
        <taxon>Bacteria</taxon>
        <taxon>Pseudomonadati</taxon>
        <taxon>Pseudomonadota</taxon>
        <taxon>Alphaproteobacteria</taxon>
        <taxon>Hyphomicrobiales</taxon>
        <taxon>Chelatococcaceae</taxon>
        <taxon>Chelatococcus</taxon>
    </lineage>
</organism>
<dbReference type="PANTHER" id="PTHR38602">
    <property type="entry name" value="INNER MEMBRANE PROTEIN-RELATED"/>
    <property type="match status" value="1"/>
</dbReference>
<dbReference type="RefSeq" id="WP_055457433.1">
    <property type="nucleotide sequence ID" value="NZ_CP018095.1"/>
</dbReference>
<evidence type="ECO:0000256" key="1">
    <source>
        <dbReference type="SAM" id="Phobius"/>
    </source>
</evidence>
<keyword evidence="1" id="KW-0472">Membrane</keyword>
<dbReference type="InterPro" id="IPR019201">
    <property type="entry name" value="DUF2065"/>
</dbReference>
<dbReference type="Proteomes" id="UP000182703">
    <property type="component" value="Chromosome"/>
</dbReference>
<feature type="transmembrane region" description="Helical" evidence="1">
    <location>
        <begin position="41"/>
        <end position="59"/>
    </location>
</feature>
<keyword evidence="1" id="KW-0812">Transmembrane</keyword>
<protein>
    <recommendedName>
        <fullName evidence="4">DUF2065 domain-containing protein</fullName>
    </recommendedName>
</protein>
<keyword evidence="3" id="KW-1185">Reference proteome</keyword>
<gene>
    <name evidence="2" type="ORF">BOQ54_12490</name>
</gene>
<dbReference type="KEGG" id="cdq:BOQ54_12490"/>
<sequence length="64" mass="6715">MTDFLAALGLVLAIEGLIFAAFPTAAKRALAEASEAPVERMRLVGVVSAVVGVVIIWYVRWGGA</sequence>
<keyword evidence="1" id="KW-1133">Transmembrane helix</keyword>